<comment type="caution">
    <text evidence="1">The sequence shown here is derived from an EMBL/GenBank/DDBJ whole genome shotgun (WGS) entry which is preliminary data.</text>
</comment>
<dbReference type="AlphaFoldDB" id="A0A261VMX8"/>
<proteinExistence type="predicted"/>
<accession>A0A261VMX8</accession>
<protein>
    <submittedName>
        <fullName evidence="1">Uncharacterized protein</fullName>
    </submittedName>
</protein>
<gene>
    <name evidence="1" type="ORF">CAL22_08875</name>
</gene>
<evidence type="ECO:0000313" key="2">
    <source>
        <dbReference type="Proteomes" id="UP000216429"/>
    </source>
</evidence>
<organism evidence="1 2">
    <name type="scientific">Bordetella genomosp. 12</name>
    <dbReference type="NCBI Taxonomy" id="463035"/>
    <lineage>
        <taxon>Bacteria</taxon>
        <taxon>Pseudomonadati</taxon>
        <taxon>Pseudomonadota</taxon>
        <taxon>Betaproteobacteria</taxon>
        <taxon>Burkholderiales</taxon>
        <taxon>Alcaligenaceae</taxon>
        <taxon>Bordetella</taxon>
    </lineage>
</organism>
<dbReference type="OrthoDB" id="9021722at2"/>
<keyword evidence="2" id="KW-1185">Reference proteome</keyword>
<evidence type="ECO:0000313" key="1">
    <source>
        <dbReference type="EMBL" id="OZI74563.1"/>
    </source>
</evidence>
<dbReference type="EMBL" id="NEVU01000002">
    <property type="protein sequence ID" value="OZI74563.1"/>
    <property type="molecule type" value="Genomic_DNA"/>
</dbReference>
<name>A0A261VMX8_9BORD</name>
<sequence>MSLLQIPIVSQWLSNDGMLIDDIRRANLASLAKEAGGVGRLAERLERDQSQVSQWLNASKNSATGTPRGMRAGTCRFIEKKMGKPEGWLDINHADAGTDSGNWPFPRLPQADFDRLTPRQKEAIEDWVISQVKAFGASPSVKSDEAHKAA</sequence>
<dbReference type="Proteomes" id="UP000216429">
    <property type="component" value="Unassembled WGS sequence"/>
</dbReference>
<dbReference type="RefSeq" id="WP_094812336.1">
    <property type="nucleotide sequence ID" value="NZ_NEVU01000002.1"/>
</dbReference>
<reference evidence="2" key="1">
    <citation type="submission" date="2017-05" db="EMBL/GenBank/DDBJ databases">
        <title>Complete and WGS of Bordetella genogroups.</title>
        <authorList>
            <person name="Spilker T."/>
            <person name="Lipuma J."/>
        </authorList>
    </citation>
    <scope>NUCLEOTIDE SEQUENCE [LARGE SCALE GENOMIC DNA]</scope>
    <source>
        <strain evidence="2">AU6712</strain>
    </source>
</reference>